<dbReference type="SMART" id="SM00646">
    <property type="entry name" value="Ami_3"/>
    <property type="match status" value="1"/>
</dbReference>
<dbReference type="Gene3D" id="3.40.630.40">
    <property type="entry name" value="Zn-dependent exopeptidases"/>
    <property type="match status" value="1"/>
</dbReference>
<dbReference type="EC" id="3.5.1.28" evidence="2"/>
<dbReference type="SUPFAM" id="SSF53187">
    <property type="entry name" value="Zn-dependent exopeptidases"/>
    <property type="match status" value="1"/>
</dbReference>
<dbReference type="InterPro" id="IPR002508">
    <property type="entry name" value="MurNAc-LAA_cat"/>
</dbReference>
<evidence type="ECO:0000256" key="4">
    <source>
        <dbReference type="SAM" id="SignalP"/>
    </source>
</evidence>
<sequence>MLKKTVCLLLAAAPIGAVHAQQLRIVAGAPDTTYTATLNLRGVASAGTQISVQGESFPVYSSGEWAARVELTEGDNTVTLTTTDGQSVSKNIFLKKREAPQPIDGPRAENVQLLPSSDMALSPGDAVRIRLNAAPGAKVAWIGGEPLYEVSQGVFQGQYTVQPGDTLIGRPIELSIAWGDTTAVQEVESSLELIEGPMPRIVQTKAGAYLNYGLGGDRLGGAKINSLAEGIKLQVVGRVNQMYKVRLSRNTVAWIPVSCTEPMPEGTFAAESLTDSWSVTTGGKYDQLTVGLSERLPYIITEDPDLHRINIDLYGAACNTNWITQLKGEKEIANVSYRQVQDDVLRVIVELRDSQMWGYSVGYRGNSLVVRVKHRPESLKLSNLTIAVDAGHGEPWNGARTTSGVKEQDLTKDMAEHLKAVLEAKGAKVILTRPGLDNASMDERKAAALDGGADILISIHCNAGGSPFAAKGTSTYYRHLSQRPLSVYILESILEMDVNNFGNIGNFNFSLNQPTEYLTVLVETLFLSTPEDSAKILDKRFRDEMMDRVAWGLEKFLASVPGSDAKAPKKFKPSK</sequence>
<dbReference type="GO" id="GO:0009253">
    <property type="term" value="P:peptidoglycan catabolic process"/>
    <property type="evidence" value="ECO:0007669"/>
    <property type="project" value="InterPro"/>
</dbReference>
<comment type="caution">
    <text evidence="6">The sequence shown here is derived from an EMBL/GenBank/DDBJ whole genome shotgun (WGS) entry which is preliminary data.</text>
</comment>
<dbReference type="EMBL" id="DVLY01000034">
    <property type="protein sequence ID" value="HIT97488.1"/>
    <property type="molecule type" value="Genomic_DNA"/>
</dbReference>
<proteinExistence type="predicted"/>
<feature type="chain" id="PRO_5038832456" description="N-acetylmuramoyl-L-alanine amidase" evidence="4">
    <location>
        <begin position="21"/>
        <end position="575"/>
    </location>
</feature>
<dbReference type="GO" id="GO:0008745">
    <property type="term" value="F:N-acetylmuramoyl-L-alanine amidase activity"/>
    <property type="evidence" value="ECO:0007669"/>
    <property type="project" value="UniProtKB-EC"/>
</dbReference>
<reference evidence="6" key="2">
    <citation type="journal article" date="2021" name="PeerJ">
        <title>Extensive microbial diversity within the chicken gut microbiome revealed by metagenomics and culture.</title>
        <authorList>
            <person name="Gilroy R."/>
            <person name="Ravi A."/>
            <person name="Getino M."/>
            <person name="Pursley I."/>
            <person name="Horton D.L."/>
            <person name="Alikhan N.F."/>
            <person name="Baker D."/>
            <person name="Gharbi K."/>
            <person name="Hall N."/>
            <person name="Watson M."/>
            <person name="Adriaenssens E.M."/>
            <person name="Foster-Nyarko E."/>
            <person name="Jarju S."/>
            <person name="Secka A."/>
            <person name="Antonio M."/>
            <person name="Oren A."/>
            <person name="Chaudhuri R.R."/>
            <person name="La Ragione R."/>
            <person name="Hildebrand F."/>
            <person name="Pallen M.J."/>
        </authorList>
    </citation>
    <scope>NUCLEOTIDE SEQUENCE</scope>
    <source>
        <strain evidence="6">1383</strain>
    </source>
</reference>
<dbReference type="GO" id="GO:0030288">
    <property type="term" value="C:outer membrane-bounded periplasmic space"/>
    <property type="evidence" value="ECO:0007669"/>
    <property type="project" value="TreeGrafter"/>
</dbReference>
<evidence type="ECO:0000256" key="1">
    <source>
        <dbReference type="ARBA" id="ARBA00001561"/>
    </source>
</evidence>
<dbReference type="AlphaFoldDB" id="A0A9D1KT07"/>
<reference evidence="6" key="1">
    <citation type="submission" date="2020-10" db="EMBL/GenBank/DDBJ databases">
        <authorList>
            <person name="Gilroy R."/>
        </authorList>
    </citation>
    <scope>NUCLEOTIDE SEQUENCE</scope>
    <source>
        <strain evidence="6">1383</strain>
    </source>
</reference>
<keyword evidence="3" id="KW-0378">Hydrolase</keyword>
<feature type="domain" description="MurNAc-LAA" evidence="5">
    <location>
        <begin position="445"/>
        <end position="554"/>
    </location>
</feature>
<keyword evidence="4" id="KW-0732">Signal</keyword>
<comment type="catalytic activity">
    <reaction evidence="1">
        <text>Hydrolyzes the link between N-acetylmuramoyl residues and L-amino acid residues in certain cell-wall glycopeptides.</text>
        <dbReference type="EC" id="3.5.1.28"/>
    </reaction>
</comment>
<protein>
    <recommendedName>
        <fullName evidence="2">N-acetylmuramoyl-L-alanine amidase</fullName>
        <ecNumber evidence="2">3.5.1.28</ecNumber>
    </recommendedName>
</protein>
<evidence type="ECO:0000313" key="7">
    <source>
        <dbReference type="Proteomes" id="UP000824161"/>
    </source>
</evidence>
<dbReference type="PANTHER" id="PTHR30404:SF0">
    <property type="entry name" value="N-ACETYLMURAMOYL-L-ALANINE AMIDASE AMIC"/>
    <property type="match status" value="1"/>
</dbReference>
<gene>
    <name evidence="6" type="ORF">IAC44_01465</name>
</gene>
<dbReference type="Proteomes" id="UP000824161">
    <property type="component" value="Unassembled WGS sequence"/>
</dbReference>
<dbReference type="InterPro" id="IPR050695">
    <property type="entry name" value="N-acetylmuramoyl_amidase_3"/>
</dbReference>
<feature type="signal peptide" evidence="4">
    <location>
        <begin position="1"/>
        <end position="20"/>
    </location>
</feature>
<dbReference type="PANTHER" id="PTHR30404">
    <property type="entry name" value="N-ACETYLMURAMOYL-L-ALANINE AMIDASE"/>
    <property type="match status" value="1"/>
</dbReference>
<evidence type="ECO:0000256" key="2">
    <source>
        <dbReference type="ARBA" id="ARBA00011901"/>
    </source>
</evidence>
<evidence type="ECO:0000256" key="3">
    <source>
        <dbReference type="ARBA" id="ARBA00022801"/>
    </source>
</evidence>
<evidence type="ECO:0000313" key="6">
    <source>
        <dbReference type="EMBL" id="HIT97488.1"/>
    </source>
</evidence>
<accession>A0A9D1KT07</accession>
<dbReference type="InterPro" id="IPR013783">
    <property type="entry name" value="Ig-like_fold"/>
</dbReference>
<dbReference type="Pfam" id="PF01520">
    <property type="entry name" value="Amidase_3"/>
    <property type="match status" value="1"/>
</dbReference>
<evidence type="ECO:0000259" key="5">
    <source>
        <dbReference type="SMART" id="SM00646"/>
    </source>
</evidence>
<dbReference type="Gene3D" id="2.60.40.10">
    <property type="entry name" value="Immunoglobulins"/>
    <property type="match status" value="1"/>
</dbReference>
<name>A0A9D1KT07_9FLAO</name>
<dbReference type="CDD" id="cd02696">
    <property type="entry name" value="MurNAc-LAA"/>
    <property type="match status" value="1"/>
</dbReference>
<organism evidence="6 7">
    <name type="scientific">Candidatus Merdimorpha stercoravium</name>
    <dbReference type="NCBI Taxonomy" id="2840863"/>
    <lineage>
        <taxon>Bacteria</taxon>
        <taxon>Pseudomonadati</taxon>
        <taxon>Bacteroidota</taxon>
        <taxon>Flavobacteriia</taxon>
        <taxon>Flavobacteriales</taxon>
        <taxon>Candidatus Merdimorpha</taxon>
    </lineage>
</organism>